<reference evidence="2 3" key="1">
    <citation type="submission" date="2019-02" db="EMBL/GenBank/DDBJ databases">
        <title>Deep-cultivation of Planctomycetes and their phenomic and genomic characterization uncovers novel biology.</title>
        <authorList>
            <person name="Wiegand S."/>
            <person name="Jogler M."/>
            <person name="Boedeker C."/>
            <person name="Pinto D."/>
            <person name="Vollmers J."/>
            <person name="Rivas-Marin E."/>
            <person name="Kohn T."/>
            <person name="Peeters S.H."/>
            <person name="Heuer A."/>
            <person name="Rast P."/>
            <person name="Oberbeckmann S."/>
            <person name="Bunk B."/>
            <person name="Jeske O."/>
            <person name="Meyerdierks A."/>
            <person name="Storesund J.E."/>
            <person name="Kallscheuer N."/>
            <person name="Luecker S."/>
            <person name="Lage O.M."/>
            <person name="Pohl T."/>
            <person name="Merkel B.J."/>
            <person name="Hornburger P."/>
            <person name="Mueller R.-W."/>
            <person name="Bruemmer F."/>
            <person name="Labrenz M."/>
            <person name="Spormann A.M."/>
            <person name="Op den Camp H."/>
            <person name="Overmann J."/>
            <person name="Amann R."/>
            <person name="Jetten M.S.M."/>
            <person name="Mascher T."/>
            <person name="Medema M.H."/>
            <person name="Devos D.P."/>
            <person name="Kaster A.-K."/>
            <person name="Ovreas L."/>
            <person name="Rohde M."/>
            <person name="Galperin M.Y."/>
            <person name="Jogler C."/>
        </authorList>
    </citation>
    <scope>NUCLEOTIDE SEQUENCE [LARGE SCALE GENOMIC DNA]</scope>
    <source>
        <strain evidence="2 3">FF011L</strain>
    </source>
</reference>
<protein>
    <submittedName>
        <fullName evidence="2">Serine/threonine-protein phosphatase 1</fullName>
        <ecNumber evidence="2">3.1.3.16</ecNumber>
    </submittedName>
</protein>
<dbReference type="PRINTS" id="PR00114">
    <property type="entry name" value="STPHPHTASE"/>
</dbReference>
<dbReference type="SUPFAM" id="SSF56300">
    <property type="entry name" value="Metallo-dependent phosphatases"/>
    <property type="match status" value="1"/>
</dbReference>
<dbReference type="EMBL" id="CP036262">
    <property type="protein sequence ID" value="QDS95380.1"/>
    <property type="molecule type" value="Genomic_DNA"/>
</dbReference>
<dbReference type="OrthoDB" id="384253at2"/>
<keyword evidence="3" id="KW-1185">Reference proteome</keyword>
<evidence type="ECO:0000313" key="3">
    <source>
        <dbReference type="Proteomes" id="UP000320672"/>
    </source>
</evidence>
<dbReference type="Gene3D" id="3.60.21.10">
    <property type="match status" value="1"/>
</dbReference>
<evidence type="ECO:0000259" key="1">
    <source>
        <dbReference type="Pfam" id="PF00149"/>
    </source>
</evidence>
<dbReference type="CDD" id="cd00144">
    <property type="entry name" value="MPP_PPP_family"/>
    <property type="match status" value="1"/>
</dbReference>
<dbReference type="PANTHER" id="PTHR42850">
    <property type="entry name" value="METALLOPHOSPHOESTERASE"/>
    <property type="match status" value="1"/>
</dbReference>
<dbReference type="GO" id="GO:0008803">
    <property type="term" value="F:bis(5'-nucleosyl)-tetraphosphatase (symmetrical) activity"/>
    <property type="evidence" value="ECO:0007669"/>
    <property type="project" value="TreeGrafter"/>
</dbReference>
<dbReference type="GO" id="GO:0005737">
    <property type="term" value="C:cytoplasm"/>
    <property type="evidence" value="ECO:0007669"/>
    <property type="project" value="TreeGrafter"/>
</dbReference>
<dbReference type="InterPro" id="IPR050126">
    <property type="entry name" value="Ap4A_hydrolase"/>
</dbReference>
<gene>
    <name evidence="2" type="primary">pphA</name>
    <name evidence="2" type="ORF">FF011L_41760</name>
</gene>
<dbReference type="GO" id="GO:0004722">
    <property type="term" value="F:protein serine/threonine phosphatase activity"/>
    <property type="evidence" value="ECO:0007669"/>
    <property type="project" value="UniProtKB-EC"/>
</dbReference>
<keyword evidence="2" id="KW-0378">Hydrolase</keyword>
<dbReference type="RefSeq" id="WP_145353480.1">
    <property type="nucleotide sequence ID" value="NZ_CP036262.1"/>
</dbReference>
<dbReference type="Proteomes" id="UP000320672">
    <property type="component" value="Chromosome"/>
</dbReference>
<dbReference type="GO" id="GO:0110154">
    <property type="term" value="P:RNA decapping"/>
    <property type="evidence" value="ECO:0007669"/>
    <property type="project" value="TreeGrafter"/>
</dbReference>
<proteinExistence type="predicted"/>
<dbReference type="InterPro" id="IPR004843">
    <property type="entry name" value="Calcineurin-like_PHP"/>
</dbReference>
<sequence length="246" mass="27737">MRTIAIGDIHGCALALRTLMDAIAPTPEDTLVFLGDYVDRGPESRDVIDQIIALQEQCKVIALRGNHEIMFMGAIAGEMEPEMWLRCGGLATIGSYQDAIENIPPEHLQFLTELLPFHETETTIFVHANYLHDIDMTEQPEQYLYWEHLGTSAPTPHQSGKRVIVGHSAQPSGRVLDAGHLICIDTYCFGGRWLTAMDVDQQTIWQANQEGKLRGEPEPSRLQRFKAWWGERFGERRLRSPSSAPE</sequence>
<dbReference type="Pfam" id="PF00149">
    <property type="entry name" value="Metallophos"/>
    <property type="match status" value="1"/>
</dbReference>
<dbReference type="InterPro" id="IPR006186">
    <property type="entry name" value="Ser/Thr-sp_prot-phosphatase"/>
</dbReference>
<feature type="domain" description="Calcineurin-like phosphoesterase" evidence="1">
    <location>
        <begin position="1"/>
        <end position="176"/>
    </location>
</feature>
<name>A0A517MKL0_9BACT</name>
<dbReference type="EC" id="3.1.3.16" evidence="2"/>
<dbReference type="InterPro" id="IPR029052">
    <property type="entry name" value="Metallo-depent_PP-like"/>
</dbReference>
<accession>A0A517MKL0</accession>
<dbReference type="KEGG" id="rml:FF011L_41760"/>
<dbReference type="PANTHER" id="PTHR42850:SF4">
    <property type="entry name" value="ZINC-DEPENDENT ENDOPOLYPHOSPHATASE"/>
    <property type="match status" value="1"/>
</dbReference>
<organism evidence="2 3">
    <name type="scientific">Roseimaritima multifibrata</name>
    <dbReference type="NCBI Taxonomy" id="1930274"/>
    <lineage>
        <taxon>Bacteria</taxon>
        <taxon>Pseudomonadati</taxon>
        <taxon>Planctomycetota</taxon>
        <taxon>Planctomycetia</taxon>
        <taxon>Pirellulales</taxon>
        <taxon>Pirellulaceae</taxon>
        <taxon>Roseimaritima</taxon>
    </lineage>
</organism>
<evidence type="ECO:0000313" key="2">
    <source>
        <dbReference type="EMBL" id="QDS95380.1"/>
    </source>
</evidence>
<dbReference type="AlphaFoldDB" id="A0A517MKL0"/>